<evidence type="ECO:0000256" key="1">
    <source>
        <dbReference type="ARBA" id="ARBA00004651"/>
    </source>
</evidence>
<evidence type="ECO:0000256" key="5">
    <source>
        <dbReference type="ARBA" id="ARBA00022692"/>
    </source>
</evidence>
<keyword evidence="3" id="KW-0813">Transport</keyword>
<keyword evidence="5 8" id="KW-0812">Transmembrane</keyword>
<comment type="caution">
    <text evidence="9">The sequence shown here is derived from an EMBL/GenBank/DDBJ whole genome shotgun (WGS) entry which is preliminary data.</text>
</comment>
<dbReference type="EMBL" id="JAQFWP010000034">
    <property type="protein sequence ID" value="MDA2806376.1"/>
    <property type="molecule type" value="Genomic_DNA"/>
</dbReference>
<gene>
    <name evidence="9" type="ORF">O4U47_17825</name>
</gene>
<proteinExistence type="inferred from homology"/>
<dbReference type="Pfam" id="PF01925">
    <property type="entry name" value="TauE"/>
    <property type="match status" value="1"/>
</dbReference>
<organism evidence="9 10">
    <name type="scientific">Nocardiopsis suaedae</name>
    <dbReference type="NCBI Taxonomy" id="3018444"/>
    <lineage>
        <taxon>Bacteria</taxon>
        <taxon>Bacillati</taxon>
        <taxon>Actinomycetota</taxon>
        <taxon>Actinomycetes</taxon>
        <taxon>Streptosporangiales</taxon>
        <taxon>Nocardiopsidaceae</taxon>
        <taxon>Nocardiopsis</taxon>
    </lineage>
</organism>
<feature type="transmembrane region" description="Helical" evidence="8">
    <location>
        <begin position="99"/>
        <end position="117"/>
    </location>
</feature>
<dbReference type="InterPro" id="IPR002781">
    <property type="entry name" value="TM_pro_TauE-like"/>
</dbReference>
<reference evidence="9" key="1">
    <citation type="submission" date="2023-01" db="EMBL/GenBank/DDBJ databases">
        <title>Draft genome sequence of Nocardiopsis sp. LSu2-4 isolated from halophytes.</title>
        <authorList>
            <person name="Duangmal K."/>
            <person name="Chantavorakit T."/>
        </authorList>
    </citation>
    <scope>NUCLEOTIDE SEQUENCE</scope>
    <source>
        <strain evidence="9">LSu2-4</strain>
    </source>
</reference>
<comment type="subcellular location">
    <subcellularLocation>
        <location evidence="1 8">Cell membrane</location>
        <topology evidence="1 8">Multi-pass membrane protein</topology>
    </subcellularLocation>
</comment>
<dbReference type="InterPro" id="IPR052017">
    <property type="entry name" value="TSUP"/>
</dbReference>
<dbReference type="Proteomes" id="UP001165685">
    <property type="component" value="Unassembled WGS sequence"/>
</dbReference>
<evidence type="ECO:0000313" key="9">
    <source>
        <dbReference type="EMBL" id="MDA2806376.1"/>
    </source>
</evidence>
<sequence>MEVWEALAVLAAGIGAGAVNAVVGSGTLFTFPVLLALGYPPITATVSNSIGLAPGSLSGALGYRRELRGQRGRVLRLGVMSLFGALGGGVLLVTLPSGVFERVVPVLIAGACLLIILQPKISAWARKRRPAKPDGGRLLPLGVLGAGVYAGYFAAAQGIVLMSLLGTAMDDDVQRLNALKNCLAFIVNATAAVFYIFFASPAWGAVALIAAGSVLGGYAGASLGRRLKPVALRGLIVAVGLSAAVQLLIEW</sequence>
<evidence type="ECO:0000313" key="10">
    <source>
        <dbReference type="Proteomes" id="UP001165685"/>
    </source>
</evidence>
<dbReference type="RefSeq" id="WP_270679019.1">
    <property type="nucleotide sequence ID" value="NZ_JAQFWP010000034.1"/>
</dbReference>
<keyword evidence="7 8" id="KW-0472">Membrane</keyword>
<keyword evidence="10" id="KW-1185">Reference proteome</keyword>
<feature type="transmembrane region" description="Helical" evidence="8">
    <location>
        <begin position="31"/>
        <end position="53"/>
    </location>
</feature>
<evidence type="ECO:0000256" key="3">
    <source>
        <dbReference type="ARBA" id="ARBA00022448"/>
    </source>
</evidence>
<feature type="transmembrane region" description="Helical" evidence="8">
    <location>
        <begin position="74"/>
        <end position="93"/>
    </location>
</feature>
<evidence type="ECO:0000256" key="8">
    <source>
        <dbReference type="RuleBase" id="RU363041"/>
    </source>
</evidence>
<feature type="transmembrane region" description="Helical" evidence="8">
    <location>
        <begin position="185"/>
        <end position="218"/>
    </location>
</feature>
<dbReference type="PANTHER" id="PTHR30269">
    <property type="entry name" value="TRANSMEMBRANE PROTEIN YFCA"/>
    <property type="match status" value="1"/>
</dbReference>
<keyword evidence="4 8" id="KW-1003">Cell membrane</keyword>
<evidence type="ECO:0000256" key="6">
    <source>
        <dbReference type="ARBA" id="ARBA00022989"/>
    </source>
</evidence>
<name>A0ABT4TPT7_9ACTN</name>
<evidence type="ECO:0000256" key="4">
    <source>
        <dbReference type="ARBA" id="ARBA00022475"/>
    </source>
</evidence>
<feature type="transmembrane region" description="Helical" evidence="8">
    <location>
        <begin position="230"/>
        <end position="249"/>
    </location>
</feature>
<protein>
    <recommendedName>
        <fullName evidence="8">Probable membrane transporter protein</fullName>
    </recommendedName>
</protein>
<evidence type="ECO:0000256" key="2">
    <source>
        <dbReference type="ARBA" id="ARBA00009142"/>
    </source>
</evidence>
<evidence type="ECO:0000256" key="7">
    <source>
        <dbReference type="ARBA" id="ARBA00023136"/>
    </source>
</evidence>
<comment type="similarity">
    <text evidence="2 8">Belongs to the 4-toluene sulfonate uptake permease (TSUP) (TC 2.A.102) family.</text>
</comment>
<keyword evidence="6 8" id="KW-1133">Transmembrane helix</keyword>
<dbReference type="PANTHER" id="PTHR30269:SF0">
    <property type="entry name" value="MEMBRANE TRANSPORTER PROTEIN YFCA-RELATED"/>
    <property type="match status" value="1"/>
</dbReference>
<accession>A0ABT4TPT7</accession>
<feature type="transmembrane region" description="Helical" evidence="8">
    <location>
        <begin position="138"/>
        <end position="165"/>
    </location>
</feature>